<dbReference type="InterPro" id="IPR018303">
    <property type="entry name" value="ATPase_P-typ_P_site"/>
</dbReference>
<dbReference type="STRING" id="1227077.SAMN04515668_0491"/>
<feature type="transmembrane region" description="Helical" evidence="11">
    <location>
        <begin position="713"/>
        <end position="736"/>
    </location>
</feature>
<dbReference type="EMBL" id="FOXS01000001">
    <property type="protein sequence ID" value="SFP82908.1"/>
    <property type="molecule type" value="Genomic_DNA"/>
</dbReference>
<evidence type="ECO:0000256" key="3">
    <source>
        <dbReference type="ARBA" id="ARBA00022553"/>
    </source>
</evidence>
<dbReference type="GO" id="GO:0006883">
    <property type="term" value="P:intracellular sodium ion homeostasis"/>
    <property type="evidence" value="ECO:0007669"/>
    <property type="project" value="TreeGrafter"/>
</dbReference>
<dbReference type="Gene3D" id="1.20.1110.10">
    <property type="entry name" value="Calcium-transporting ATPase, transmembrane domain"/>
    <property type="match status" value="1"/>
</dbReference>
<evidence type="ECO:0000256" key="1">
    <source>
        <dbReference type="ARBA" id="ARBA00004127"/>
    </source>
</evidence>
<sequence length="929" mass="99227">MSAVGEATKPKTKPLQLSADEAVAWHSLPADDVLEHLQVSPEQGLSDAEVAERQAQAGLNQMTPKAQQSALLRFLLQFHQPLIYILLAATVVTIFLKEYTDAIVIFAVVFVNAVIGYVQESKALAAIDALAKSMTAHAQVIRNGHRQEIDARQLVPGDVVLVQSGDRFPADVRLVRARDLKVDESALTGESVAVEKNQEPVPADHGLADRLCLGYASTSVTYGQARGVVIATGDRTEVGKIQQSIAGADDLETPLTRKIKQFSHLLLWVILALCVVVFLIGLWRGESLADTFMVAVALAVGAIPEGLPVAVTIMLALGVSKMAARRAIVRKLVAVETLGSTSVICSDKTGTLTENQMTVQRLAAGGHTYEVNGLGYRPEGDILLDGQAADLATNQALARCLQAGLLCNDSAVAEKEGKWTAEGDPTEAALVVTAGKGGLQRAELEQDCPRLDAIPFESEYQYMATLHGGEQPIIYLKGSVEALLERCDHAMLADGTLADVDPAAIMQQVEQMASDGLRVLAFATVDAPAGLTAIDHGNTGSGLVFLGLQAMIDPPRQEAVEAVHLCQVAGIAVKMITGDHALTAAAIAGQVGLLGREENGRLVAITGKELEKMSDEELTEVANSTAVFARVSPDQKLRLVKALQANDRVVAMTGDGVNDGPALKQANIGIAMGITGTDVAKDAADMVLTDDNFSSIEGAVEEGRGVFDNLTKFIVWTLPTNLGEALTILAAIAFGTQLPVQPIHILWINMTTAVLLGLTLAFEPKEPGIMDRPPRPADQPILTFELTMRTLLVGVLMLAATFGLFVYERRLGASLAEAQTVATTVLVVMEVFYLFSCRSLVRPVKEIGFFSNLWIYYGIAAMLFLQALFVYLPFMNNLFSTSPLGGVQLLRIFGAGLTLLIIVSIEKHFRFRANSRASVATKEAASAAD</sequence>
<dbReference type="InterPro" id="IPR050510">
    <property type="entry name" value="Cation_transp_ATPase_P-type"/>
</dbReference>
<protein>
    <submittedName>
        <fullName evidence="13">Ca2+-transporting ATPase</fullName>
    </submittedName>
</protein>
<name>A0A1I5TIX9_HYMAR</name>
<dbReference type="PANTHER" id="PTHR43294">
    <property type="entry name" value="SODIUM/POTASSIUM-TRANSPORTING ATPASE SUBUNIT ALPHA"/>
    <property type="match status" value="1"/>
</dbReference>
<feature type="transmembrane region" description="Helical" evidence="11">
    <location>
        <begin position="74"/>
        <end position="96"/>
    </location>
</feature>
<dbReference type="AlphaFoldDB" id="A0A1I5TIX9"/>
<dbReference type="SUPFAM" id="SSF81665">
    <property type="entry name" value="Calcium ATPase, transmembrane domain M"/>
    <property type="match status" value="1"/>
</dbReference>
<dbReference type="InterPro" id="IPR001757">
    <property type="entry name" value="P_typ_ATPase"/>
</dbReference>
<keyword evidence="9 11" id="KW-1133">Transmembrane helix</keyword>
<accession>A0A1I5TIX9</accession>
<evidence type="ECO:0000259" key="12">
    <source>
        <dbReference type="SMART" id="SM00831"/>
    </source>
</evidence>
<dbReference type="SMART" id="SM00831">
    <property type="entry name" value="Cation_ATPase_N"/>
    <property type="match status" value="1"/>
</dbReference>
<dbReference type="InterPro" id="IPR023299">
    <property type="entry name" value="ATPase_P-typ_cyto_dom_N"/>
</dbReference>
<dbReference type="SUPFAM" id="SSF81653">
    <property type="entry name" value="Calcium ATPase, transduction domain A"/>
    <property type="match status" value="1"/>
</dbReference>
<dbReference type="InterPro" id="IPR044492">
    <property type="entry name" value="P_typ_ATPase_HD_dom"/>
</dbReference>
<feature type="transmembrane region" description="Helical" evidence="11">
    <location>
        <begin position="819"/>
        <end position="841"/>
    </location>
</feature>
<dbReference type="InterPro" id="IPR036412">
    <property type="entry name" value="HAD-like_sf"/>
</dbReference>
<dbReference type="Proteomes" id="UP000199029">
    <property type="component" value="Unassembled WGS sequence"/>
</dbReference>
<evidence type="ECO:0000256" key="7">
    <source>
        <dbReference type="ARBA" id="ARBA00022842"/>
    </source>
</evidence>
<keyword evidence="10 11" id="KW-0472">Membrane</keyword>
<feature type="transmembrane region" description="Helical" evidence="11">
    <location>
        <begin position="265"/>
        <end position="285"/>
    </location>
</feature>
<dbReference type="OrthoDB" id="1521937at2"/>
<keyword evidence="4 11" id="KW-0812">Transmembrane</keyword>
<dbReference type="GO" id="GO:0005524">
    <property type="term" value="F:ATP binding"/>
    <property type="evidence" value="ECO:0007669"/>
    <property type="project" value="UniProtKB-KW"/>
</dbReference>
<dbReference type="Gene3D" id="3.40.50.1000">
    <property type="entry name" value="HAD superfamily/HAD-like"/>
    <property type="match status" value="1"/>
</dbReference>
<organism evidence="13 14">
    <name type="scientific">Hymenobacter arizonensis</name>
    <name type="common">Siccationidurans arizonensis</name>
    <dbReference type="NCBI Taxonomy" id="1227077"/>
    <lineage>
        <taxon>Bacteria</taxon>
        <taxon>Pseudomonadati</taxon>
        <taxon>Bacteroidota</taxon>
        <taxon>Cytophagia</taxon>
        <taxon>Cytophagales</taxon>
        <taxon>Hymenobacteraceae</taxon>
        <taxon>Hymenobacter</taxon>
    </lineage>
</organism>
<feature type="transmembrane region" description="Helical" evidence="11">
    <location>
        <begin position="742"/>
        <end position="762"/>
    </location>
</feature>
<dbReference type="SFLD" id="SFLDF00027">
    <property type="entry name" value="p-type_atpase"/>
    <property type="match status" value="1"/>
</dbReference>
<dbReference type="CDD" id="cd02080">
    <property type="entry name" value="P-type_ATPase_cation"/>
    <property type="match status" value="1"/>
</dbReference>
<dbReference type="FunFam" id="3.40.50.1000:FF:000001">
    <property type="entry name" value="Phospholipid-transporting ATPase IC"/>
    <property type="match status" value="1"/>
</dbReference>
<dbReference type="GO" id="GO:1902600">
    <property type="term" value="P:proton transmembrane transport"/>
    <property type="evidence" value="ECO:0007669"/>
    <property type="project" value="TreeGrafter"/>
</dbReference>
<dbReference type="GO" id="GO:0016887">
    <property type="term" value="F:ATP hydrolysis activity"/>
    <property type="evidence" value="ECO:0007669"/>
    <property type="project" value="InterPro"/>
</dbReference>
<dbReference type="Gene3D" id="2.70.150.10">
    <property type="entry name" value="Calcium-transporting ATPase, cytoplasmic transduction domain A"/>
    <property type="match status" value="1"/>
</dbReference>
<evidence type="ECO:0000256" key="4">
    <source>
        <dbReference type="ARBA" id="ARBA00022692"/>
    </source>
</evidence>
<dbReference type="FunFam" id="2.70.150.10:FF:000160">
    <property type="entry name" value="Sarcoplasmic/endoplasmic reticulum calcium ATPase 1"/>
    <property type="match status" value="1"/>
</dbReference>
<keyword evidence="6" id="KW-0067">ATP-binding</keyword>
<reference evidence="14" key="1">
    <citation type="submission" date="2016-10" db="EMBL/GenBank/DDBJ databases">
        <authorList>
            <person name="Varghese N."/>
            <person name="Submissions S."/>
        </authorList>
    </citation>
    <scope>NUCLEOTIDE SEQUENCE [LARGE SCALE GENOMIC DNA]</scope>
    <source>
        <strain evidence="14">OR362-8,ATCC BAA-1266,JCM 13504</strain>
    </source>
</reference>
<keyword evidence="3" id="KW-0597">Phosphoprotein</keyword>
<comment type="subcellular location">
    <subcellularLocation>
        <location evidence="1">Endomembrane system</location>
        <topology evidence="1">Multi-pass membrane protein</topology>
    </subcellularLocation>
</comment>
<evidence type="ECO:0000313" key="13">
    <source>
        <dbReference type="EMBL" id="SFP82908.1"/>
    </source>
</evidence>
<keyword evidence="8" id="KW-1278">Translocase</keyword>
<dbReference type="InterPro" id="IPR006068">
    <property type="entry name" value="ATPase_P-typ_cation-transptr_C"/>
</dbReference>
<dbReference type="Gene3D" id="3.40.1110.10">
    <property type="entry name" value="Calcium-transporting ATPase, cytoplasmic domain N"/>
    <property type="match status" value="1"/>
</dbReference>
<dbReference type="GO" id="GO:0012505">
    <property type="term" value="C:endomembrane system"/>
    <property type="evidence" value="ECO:0007669"/>
    <property type="project" value="UniProtKB-SubCell"/>
</dbReference>
<keyword evidence="5" id="KW-0547">Nucleotide-binding</keyword>
<dbReference type="PRINTS" id="PR00119">
    <property type="entry name" value="CATATPASE"/>
</dbReference>
<keyword evidence="14" id="KW-1185">Reference proteome</keyword>
<dbReference type="InterPro" id="IPR008250">
    <property type="entry name" value="ATPase_P-typ_transduc_dom_A_sf"/>
</dbReference>
<keyword evidence="7" id="KW-0460">Magnesium</keyword>
<dbReference type="GO" id="GO:0030007">
    <property type="term" value="P:intracellular potassium ion homeostasis"/>
    <property type="evidence" value="ECO:0007669"/>
    <property type="project" value="TreeGrafter"/>
</dbReference>
<evidence type="ECO:0000256" key="11">
    <source>
        <dbReference type="SAM" id="Phobius"/>
    </source>
</evidence>
<dbReference type="GO" id="GO:0005391">
    <property type="term" value="F:P-type sodium:potassium-exchanging transporter activity"/>
    <property type="evidence" value="ECO:0007669"/>
    <property type="project" value="TreeGrafter"/>
</dbReference>
<dbReference type="Pfam" id="PF08282">
    <property type="entry name" value="Hydrolase_3"/>
    <property type="match status" value="1"/>
</dbReference>
<dbReference type="Pfam" id="PF00122">
    <property type="entry name" value="E1-E2_ATPase"/>
    <property type="match status" value="1"/>
</dbReference>
<dbReference type="NCBIfam" id="TIGR01494">
    <property type="entry name" value="ATPase_P-type"/>
    <property type="match status" value="3"/>
</dbReference>
<dbReference type="Pfam" id="PF00689">
    <property type="entry name" value="Cation_ATPase_C"/>
    <property type="match status" value="1"/>
</dbReference>
<evidence type="ECO:0000256" key="5">
    <source>
        <dbReference type="ARBA" id="ARBA00022741"/>
    </source>
</evidence>
<evidence type="ECO:0000256" key="6">
    <source>
        <dbReference type="ARBA" id="ARBA00022840"/>
    </source>
</evidence>
<proteinExistence type="inferred from homology"/>
<evidence type="ECO:0000256" key="9">
    <source>
        <dbReference type="ARBA" id="ARBA00022989"/>
    </source>
</evidence>
<dbReference type="PROSITE" id="PS00154">
    <property type="entry name" value="ATPASE_E1_E2"/>
    <property type="match status" value="1"/>
</dbReference>
<dbReference type="FunFam" id="3.40.50.1000:FF:000028">
    <property type="entry name" value="Calcium-transporting P-type ATPase, putative"/>
    <property type="match status" value="1"/>
</dbReference>
<dbReference type="InterPro" id="IPR023298">
    <property type="entry name" value="ATPase_P-typ_TM_dom_sf"/>
</dbReference>
<comment type="similarity">
    <text evidence="2">Belongs to the cation transport ATPase (P-type) (TC 3.A.3) family. Type IIA subfamily.</text>
</comment>
<feature type="transmembrane region" description="Helical" evidence="11">
    <location>
        <begin position="853"/>
        <end position="874"/>
    </location>
</feature>
<dbReference type="RefSeq" id="WP_092668582.1">
    <property type="nucleotide sequence ID" value="NZ_FOXS01000001.1"/>
</dbReference>
<evidence type="ECO:0000313" key="14">
    <source>
        <dbReference type="Proteomes" id="UP000199029"/>
    </source>
</evidence>
<feature type="transmembrane region" description="Helical" evidence="11">
    <location>
        <begin position="102"/>
        <end position="118"/>
    </location>
</feature>
<dbReference type="SFLD" id="SFLDG00002">
    <property type="entry name" value="C1.7:_P-type_atpase_like"/>
    <property type="match status" value="1"/>
</dbReference>
<evidence type="ECO:0000256" key="10">
    <source>
        <dbReference type="ARBA" id="ARBA00023136"/>
    </source>
</evidence>
<dbReference type="SUPFAM" id="SSF81660">
    <property type="entry name" value="Metal cation-transporting ATPase, ATP-binding domain N"/>
    <property type="match status" value="1"/>
</dbReference>
<dbReference type="GO" id="GO:1990573">
    <property type="term" value="P:potassium ion import across plasma membrane"/>
    <property type="evidence" value="ECO:0007669"/>
    <property type="project" value="TreeGrafter"/>
</dbReference>
<gene>
    <name evidence="13" type="ORF">SAMN04515668_0491</name>
</gene>
<dbReference type="InterPro" id="IPR023214">
    <property type="entry name" value="HAD_sf"/>
</dbReference>
<dbReference type="Pfam" id="PF13246">
    <property type="entry name" value="Cation_ATPase"/>
    <property type="match status" value="1"/>
</dbReference>
<dbReference type="GO" id="GO:0005886">
    <property type="term" value="C:plasma membrane"/>
    <property type="evidence" value="ECO:0007669"/>
    <property type="project" value="TreeGrafter"/>
</dbReference>
<feature type="transmembrane region" description="Helical" evidence="11">
    <location>
        <begin position="782"/>
        <end position="807"/>
    </location>
</feature>
<evidence type="ECO:0000256" key="2">
    <source>
        <dbReference type="ARBA" id="ARBA00005675"/>
    </source>
</evidence>
<dbReference type="SFLD" id="SFLDS00003">
    <property type="entry name" value="Haloacid_Dehalogenase"/>
    <property type="match status" value="1"/>
</dbReference>
<dbReference type="Pfam" id="PF00690">
    <property type="entry name" value="Cation_ATPase_N"/>
    <property type="match status" value="1"/>
</dbReference>
<feature type="transmembrane region" description="Helical" evidence="11">
    <location>
        <begin position="291"/>
        <end position="317"/>
    </location>
</feature>
<dbReference type="InterPro" id="IPR004014">
    <property type="entry name" value="ATPase_P-typ_cation-transptr_N"/>
</dbReference>
<dbReference type="InterPro" id="IPR059000">
    <property type="entry name" value="ATPase_P-type_domA"/>
</dbReference>
<dbReference type="PANTHER" id="PTHR43294:SF20">
    <property type="entry name" value="P-TYPE ATPASE"/>
    <property type="match status" value="1"/>
</dbReference>
<evidence type="ECO:0000256" key="8">
    <source>
        <dbReference type="ARBA" id="ARBA00022967"/>
    </source>
</evidence>
<feature type="transmembrane region" description="Helical" evidence="11">
    <location>
        <begin position="886"/>
        <end position="905"/>
    </location>
</feature>
<feature type="domain" description="Cation-transporting P-type ATPase N-terminal" evidence="12">
    <location>
        <begin position="24"/>
        <end position="98"/>
    </location>
</feature>
<dbReference type="GO" id="GO:0036376">
    <property type="term" value="P:sodium ion export across plasma membrane"/>
    <property type="evidence" value="ECO:0007669"/>
    <property type="project" value="TreeGrafter"/>
</dbReference>
<dbReference type="SUPFAM" id="SSF56784">
    <property type="entry name" value="HAD-like"/>
    <property type="match status" value="1"/>
</dbReference>
<dbReference type="PRINTS" id="PR00120">
    <property type="entry name" value="HATPASE"/>
</dbReference>